<keyword evidence="12" id="KW-0732">Signal</keyword>
<feature type="transmembrane region" description="Helical" evidence="11">
    <location>
        <begin position="764"/>
        <end position="785"/>
    </location>
</feature>
<proteinExistence type="predicted"/>
<comment type="caution">
    <text evidence="15">The sequence shown here is derived from an EMBL/GenBank/DDBJ whole genome shotgun (WGS) entry which is preliminary data.</text>
</comment>
<evidence type="ECO:0000313" key="16">
    <source>
        <dbReference type="Proteomes" id="UP000636709"/>
    </source>
</evidence>
<evidence type="ECO:0000256" key="5">
    <source>
        <dbReference type="ARBA" id="ARBA00022679"/>
    </source>
</evidence>
<evidence type="ECO:0000256" key="7">
    <source>
        <dbReference type="ARBA" id="ARBA00022786"/>
    </source>
</evidence>
<dbReference type="InterPro" id="IPR021319">
    <property type="entry name" value="DUF2921"/>
</dbReference>
<evidence type="ECO:0000256" key="3">
    <source>
        <dbReference type="ARBA" id="ARBA00004906"/>
    </source>
</evidence>
<evidence type="ECO:0000256" key="9">
    <source>
        <dbReference type="ARBA" id="ARBA00023136"/>
    </source>
</evidence>
<dbReference type="OrthoDB" id="607498at2759"/>
<keyword evidence="6 11" id="KW-0812">Transmembrane</keyword>
<evidence type="ECO:0000256" key="4">
    <source>
        <dbReference type="ARBA" id="ARBA00012483"/>
    </source>
</evidence>
<evidence type="ECO:0000256" key="1">
    <source>
        <dbReference type="ARBA" id="ARBA00000900"/>
    </source>
</evidence>
<feature type="compositionally biased region" description="Polar residues" evidence="10">
    <location>
        <begin position="1466"/>
        <end position="1488"/>
    </location>
</feature>
<evidence type="ECO:0000313" key="15">
    <source>
        <dbReference type="EMBL" id="KAF8676318.1"/>
    </source>
</evidence>
<accession>A0A835AXB1</accession>
<gene>
    <name evidence="15" type="ORF">HU200_047196</name>
</gene>
<feature type="chain" id="PRO_5032472953" description="RING-type E3 ubiquitin transferase" evidence="12">
    <location>
        <begin position="30"/>
        <end position="1629"/>
    </location>
</feature>
<evidence type="ECO:0000256" key="2">
    <source>
        <dbReference type="ARBA" id="ARBA00004127"/>
    </source>
</evidence>
<feature type="transmembrane region" description="Helical" evidence="11">
    <location>
        <begin position="841"/>
        <end position="863"/>
    </location>
</feature>
<dbReference type="Proteomes" id="UP000636709">
    <property type="component" value="Unassembled WGS sequence"/>
</dbReference>
<feature type="region of interest" description="Disordered" evidence="10">
    <location>
        <begin position="1586"/>
        <end position="1629"/>
    </location>
</feature>
<comment type="pathway">
    <text evidence="3">Protein modification; protein ubiquitination.</text>
</comment>
<organism evidence="15 16">
    <name type="scientific">Digitaria exilis</name>
    <dbReference type="NCBI Taxonomy" id="1010633"/>
    <lineage>
        <taxon>Eukaryota</taxon>
        <taxon>Viridiplantae</taxon>
        <taxon>Streptophyta</taxon>
        <taxon>Embryophyta</taxon>
        <taxon>Tracheophyta</taxon>
        <taxon>Spermatophyta</taxon>
        <taxon>Magnoliopsida</taxon>
        <taxon>Liliopsida</taxon>
        <taxon>Poales</taxon>
        <taxon>Poaceae</taxon>
        <taxon>PACMAD clade</taxon>
        <taxon>Panicoideae</taxon>
        <taxon>Panicodae</taxon>
        <taxon>Paniceae</taxon>
        <taxon>Anthephorinae</taxon>
        <taxon>Digitaria</taxon>
    </lineage>
</organism>
<feature type="domain" description="SWEET-like" evidence="13">
    <location>
        <begin position="631"/>
        <end position="907"/>
    </location>
</feature>
<dbReference type="PANTHER" id="PTHR33389:SF35">
    <property type="entry name" value="DUF2921 FAMILY PROTEIN"/>
    <property type="match status" value="1"/>
</dbReference>
<evidence type="ECO:0000259" key="13">
    <source>
        <dbReference type="Pfam" id="PF11145"/>
    </source>
</evidence>
<feature type="transmembrane region" description="Helical" evidence="11">
    <location>
        <begin position="670"/>
        <end position="692"/>
    </location>
</feature>
<feature type="domain" description="DUF2921" evidence="14">
    <location>
        <begin position="43"/>
        <end position="205"/>
    </location>
</feature>
<keyword evidence="16" id="KW-1185">Reference proteome</keyword>
<comment type="subcellular location">
    <subcellularLocation>
        <location evidence="2">Endomembrane system</location>
        <topology evidence="2">Multi-pass membrane protein</topology>
    </subcellularLocation>
</comment>
<dbReference type="EMBL" id="JACEFO010002174">
    <property type="protein sequence ID" value="KAF8676318.1"/>
    <property type="molecule type" value="Genomic_DNA"/>
</dbReference>
<feature type="domain" description="DUF2921" evidence="14">
    <location>
        <begin position="432"/>
        <end position="620"/>
    </location>
</feature>
<evidence type="ECO:0000259" key="14">
    <source>
        <dbReference type="Pfam" id="PF25333"/>
    </source>
</evidence>
<evidence type="ECO:0000256" key="12">
    <source>
        <dbReference type="SAM" id="SignalP"/>
    </source>
</evidence>
<dbReference type="EC" id="2.3.2.27" evidence="4"/>
<evidence type="ECO:0000256" key="10">
    <source>
        <dbReference type="SAM" id="MobiDB-lite"/>
    </source>
</evidence>
<dbReference type="GO" id="GO:0012505">
    <property type="term" value="C:endomembrane system"/>
    <property type="evidence" value="ECO:0007669"/>
    <property type="project" value="UniProtKB-SubCell"/>
</dbReference>
<protein>
    <recommendedName>
        <fullName evidence="4">RING-type E3 ubiquitin transferase</fullName>
        <ecNumber evidence="4">2.3.2.27</ecNumber>
    </recommendedName>
</protein>
<name>A0A835AXB1_9POAL</name>
<comment type="catalytic activity">
    <reaction evidence="1">
        <text>S-ubiquitinyl-[E2 ubiquitin-conjugating enzyme]-L-cysteine + [acceptor protein]-L-lysine = [E2 ubiquitin-conjugating enzyme]-L-cysteine + N(6)-ubiquitinyl-[acceptor protein]-L-lysine.</text>
        <dbReference type="EC" id="2.3.2.27"/>
    </reaction>
</comment>
<dbReference type="PANTHER" id="PTHR33389">
    <property type="entry name" value="FAMILY PROTEIN, PUTATIVE (DUF2921)-RELATED"/>
    <property type="match status" value="1"/>
</dbReference>
<keyword evidence="5" id="KW-0808">Transferase</keyword>
<evidence type="ECO:0000256" key="8">
    <source>
        <dbReference type="ARBA" id="ARBA00022989"/>
    </source>
</evidence>
<feature type="compositionally biased region" description="Polar residues" evidence="10">
    <location>
        <begin position="1505"/>
        <end position="1551"/>
    </location>
</feature>
<feature type="domain" description="DUF2921" evidence="14">
    <location>
        <begin position="229"/>
        <end position="390"/>
    </location>
</feature>
<dbReference type="Pfam" id="PF25333">
    <property type="entry name" value="DUF2921_N"/>
    <property type="match status" value="3"/>
</dbReference>
<keyword evidence="9 11" id="KW-0472">Membrane</keyword>
<dbReference type="Pfam" id="PF11145">
    <property type="entry name" value="DUF2921"/>
    <property type="match status" value="1"/>
</dbReference>
<dbReference type="InterPro" id="IPR057425">
    <property type="entry name" value="DUF2921_N"/>
</dbReference>
<feature type="transmembrane region" description="Helical" evidence="11">
    <location>
        <begin position="644"/>
        <end position="663"/>
    </location>
</feature>
<keyword evidence="8 11" id="KW-1133">Transmembrane helix</keyword>
<evidence type="ECO:0000256" key="6">
    <source>
        <dbReference type="ARBA" id="ARBA00022692"/>
    </source>
</evidence>
<dbReference type="GO" id="GO:0061630">
    <property type="term" value="F:ubiquitin protein ligase activity"/>
    <property type="evidence" value="ECO:0007669"/>
    <property type="project" value="UniProtKB-EC"/>
</dbReference>
<feature type="signal peptide" evidence="12">
    <location>
        <begin position="1"/>
        <end position="29"/>
    </location>
</feature>
<sequence length="1629" mass="177394">MAPPHSLAAWRLSCVIFFLLSTAGTLSSAASTSVPILCTIPSPAPKHDATTNKHDALALLNSFHLDAGNFFGGEDIHFAEDDTNTSFVTRSFSMFPHSVDLTADPNLLHVAASLTLSGGRARAMLPESPRRRRRRHRFVGEHSVTFYLDGYFSTASGELCMAGKGTYPSDGGGSIENLDGVVLKLRMPTQSSLSDPFVTGRIKGTGFEPISLVAYAAEGTYNYKNSESVSCPTLEPSSTTARGAFQALGSNFSCAHLREHLVTSYKLQYGGGGGSSPPARWFQARRMHVGQVQCTAGGEVRGYASFYNDTGMWGHLAHRPHPPFMVDEEVVVVEGRWDSTRSMLCLTACHVVSSEESMEVRECGIGMSFWFPGAWTIHDRSVVAGKIWYSSQQAAAGDGSGSVMVSVSSIDASNHRSNFSDVTYEYTMVEEAKKHYLSDPELSDAKKNKKAGSFVAPNYTDHDFEFRFIETGRDKEGSGHAIPVAIGSAIVYGDRLAADDSFSQHAVVNVSHQELMSVSYDIRHHVPPEGWERPKNTSFYSVSLEERRITAEGVFDPKTGVLCMMACRELHSGSTTDCQILITVHLASLDANKAQGQGHGKGAISSLRNKTTDPLFFDKIEIALFGMYSEQVSESISRVDLESIMLVISTTLPCVFTVVQILHARRRPEAAAATSVTMLVVLALGYVAPLVVSSEALFLSRRRQFVPVPFRSYLPYELSQAMMRAPTLIALLLQLRLIQLALTARKRDIDRTRAEASSAAERRALWLCLPLYLIGGALTIIFHAMNARLEDSLTVSIGPEPATLWEDLVSSAGLALDAFLLPQIAMNALSAGARVRALSPWFYVGGTVVRAMPHVYGVVRGWGYVPSMRASYVDASPRFDRFGVGWDVVVPCVAAMLAVLLFLQQRVRLVAAPLFPAASPRRRLGDYEMSRRRLCLFQLPTMCRRYYYHDSTMHFFVAPRIYVAATAASTSARGRQKQQQANNARDRDPAAGALHLDVARQRDGRVAAGRRTHGSHRTHGQTGEPGRCRAAVCGLLLRLFPAPYGMKKGSESWHTAHRISHCFFVVNLEHAVTRTLDIRYVRAEDGLSFSFLSFSSLVSFTTHYLNASHTNESMSQFSRFKRARSITLLLLSTAGHHHHSFNFPPRPQLSTQVSESIWSMDVQSLVRAWPASTTLLCVFIVLQMLHDNKNPEAPRAMSMTMLLVAPLVLHLNALCSRAIRRKRFDSILLIHQANTHGPHLPEFPAIALARSASSSSFPLPRSLPLPHHPTPVLPAPKLLWGHLPILIPRVIALAAQRRALRVCGPWPPSSTWETAARRGIDSLVVRLDPDTGAGHAVAGPRVVPRGAGAARVPAAPDRRERLMPISPGVTAIRVATHVYDAARARNYVPSVMLAVLLHVRGVGASGDGLLGVAWYFAVPKIHHRQPALAAENPAIAANPKLEGAPPSPKRDRANTLKRAVVDAQKQFTQSIGATPRTPSGQSRRSPATATAVVEPLKTSPPPPCRQTTASPVSMTQTAAPLITSPNGEARRGQQTPVLESAEADSTSTRLSTAPERDAIEARKDTGGPYSIDAAAGNLTLTLKGRDLNYPPTRAPRFPTLPIGPKAGGGERNKGLAGGNHCDHPLSSQL</sequence>
<feature type="compositionally biased region" description="Basic and acidic residues" evidence="10">
    <location>
        <begin position="1554"/>
        <end position="1565"/>
    </location>
</feature>
<evidence type="ECO:0000256" key="11">
    <source>
        <dbReference type="SAM" id="Phobius"/>
    </source>
</evidence>
<feature type="transmembrane region" description="Helical" evidence="11">
    <location>
        <begin position="883"/>
        <end position="903"/>
    </location>
</feature>
<keyword evidence="7" id="KW-0833">Ubl conjugation pathway</keyword>
<feature type="region of interest" description="Disordered" evidence="10">
    <location>
        <begin position="1466"/>
        <end position="1569"/>
    </location>
</feature>
<reference evidence="15" key="1">
    <citation type="submission" date="2020-07" db="EMBL/GenBank/DDBJ databases">
        <title>Genome sequence and genetic diversity analysis of an under-domesticated orphan crop, white fonio (Digitaria exilis).</title>
        <authorList>
            <person name="Bennetzen J.L."/>
            <person name="Chen S."/>
            <person name="Ma X."/>
            <person name="Wang X."/>
            <person name="Yssel A.E.J."/>
            <person name="Chaluvadi S.R."/>
            <person name="Johnson M."/>
            <person name="Gangashetty P."/>
            <person name="Hamidou F."/>
            <person name="Sanogo M.D."/>
            <person name="Zwaenepoel A."/>
            <person name="Wallace J."/>
            <person name="Van De Peer Y."/>
            <person name="Van Deynze A."/>
        </authorList>
    </citation>
    <scope>NUCLEOTIDE SEQUENCE</scope>
    <source>
        <tissue evidence="15">Leaves</tissue>
    </source>
</reference>
<feature type="transmembrane region" description="Helical" evidence="11">
    <location>
        <begin position="721"/>
        <end position="743"/>
    </location>
</feature>